<sequence>MALFRVLPCLSDGLVLYFVPIVVFMVFARFNGKIVVKNLKSGYDCEWKKDSLGANLLCFGCSHHVVVCASYG</sequence>
<dbReference type="Proteomes" id="UP000289340">
    <property type="component" value="Chromosome 8"/>
</dbReference>
<name>A0A445JMQ2_GLYSO</name>
<feature type="transmembrane region" description="Helical" evidence="1">
    <location>
        <begin position="14"/>
        <end position="32"/>
    </location>
</feature>
<keyword evidence="1" id="KW-1133">Transmembrane helix</keyword>
<keyword evidence="3" id="KW-1185">Reference proteome</keyword>
<reference evidence="2 3" key="1">
    <citation type="submission" date="2018-09" db="EMBL/GenBank/DDBJ databases">
        <title>A high-quality reference genome of wild soybean provides a powerful tool to mine soybean genomes.</title>
        <authorList>
            <person name="Xie M."/>
            <person name="Chung C.Y.L."/>
            <person name="Li M.-W."/>
            <person name="Wong F.-L."/>
            <person name="Chan T.-F."/>
            <person name="Lam H.-M."/>
        </authorList>
    </citation>
    <scope>NUCLEOTIDE SEQUENCE [LARGE SCALE GENOMIC DNA]</scope>
    <source>
        <strain evidence="3">cv. W05</strain>
        <tissue evidence="2">Hypocotyl of etiolated seedlings</tissue>
    </source>
</reference>
<protein>
    <submittedName>
        <fullName evidence="2">Uncharacterized protein</fullName>
    </submittedName>
</protein>
<proteinExistence type="predicted"/>
<keyword evidence="1" id="KW-0812">Transmembrane</keyword>
<keyword evidence="1" id="KW-0472">Membrane</keyword>
<comment type="caution">
    <text evidence="2">The sequence shown here is derived from an EMBL/GenBank/DDBJ whole genome shotgun (WGS) entry which is preliminary data.</text>
</comment>
<gene>
    <name evidence="2" type="ORF">D0Y65_022246</name>
</gene>
<accession>A0A445JMQ2</accession>
<dbReference type="AlphaFoldDB" id="A0A445JMQ2"/>
<evidence type="ECO:0000313" key="3">
    <source>
        <dbReference type="Proteomes" id="UP000289340"/>
    </source>
</evidence>
<evidence type="ECO:0000313" key="2">
    <source>
        <dbReference type="EMBL" id="RZB99752.1"/>
    </source>
</evidence>
<organism evidence="2 3">
    <name type="scientific">Glycine soja</name>
    <name type="common">Wild soybean</name>
    <dbReference type="NCBI Taxonomy" id="3848"/>
    <lineage>
        <taxon>Eukaryota</taxon>
        <taxon>Viridiplantae</taxon>
        <taxon>Streptophyta</taxon>
        <taxon>Embryophyta</taxon>
        <taxon>Tracheophyta</taxon>
        <taxon>Spermatophyta</taxon>
        <taxon>Magnoliopsida</taxon>
        <taxon>eudicotyledons</taxon>
        <taxon>Gunneridae</taxon>
        <taxon>Pentapetalae</taxon>
        <taxon>rosids</taxon>
        <taxon>fabids</taxon>
        <taxon>Fabales</taxon>
        <taxon>Fabaceae</taxon>
        <taxon>Papilionoideae</taxon>
        <taxon>50 kb inversion clade</taxon>
        <taxon>NPAAA clade</taxon>
        <taxon>indigoferoid/millettioid clade</taxon>
        <taxon>Phaseoleae</taxon>
        <taxon>Glycine</taxon>
        <taxon>Glycine subgen. Soja</taxon>
    </lineage>
</organism>
<dbReference type="EMBL" id="QZWG01000008">
    <property type="protein sequence ID" value="RZB99752.1"/>
    <property type="molecule type" value="Genomic_DNA"/>
</dbReference>
<evidence type="ECO:0000256" key="1">
    <source>
        <dbReference type="SAM" id="Phobius"/>
    </source>
</evidence>